<reference evidence="5 6" key="1">
    <citation type="submission" date="2024-03" db="EMBL/GenBank/DDBJ databases">
        <title>A high-quality draft genome sequence of Diaporthe vaccinii, a causative agent of upright dieback and viscid rot disease in cranberry plants.</title>
        <authorList>
            <person name="Sarrasin M."/>
            <person name="Lang B.F."/>
            <person name="Burger G."/>
        </authorList>
    </citation>
    <scope>NUCLEOTIDE SEQUENCE [LARGE SCALE GENOMIC DNA]</scope>
    <source>
        <strain evidence="5 6">IS7</strain>
    </source>
</reference>
<proteinExistence type="predicted"/>
<dbReference type="Pfam" id="PF00348">
    <property type="entry name" value="polyprenyl_synt"/>
    <property type="match status" value="1"/>
</dbReference>
<evidence type="ECO:0000256" key="2">
    <source>
        <dbReference type="ARBA" id="ARBA00022723"/>
    </source>
</evidence>
<dbReference type="PANTHER" id="PTHR12001">
    <property type="entry name" value="GERANYLGERANYL PYROPHOSPHATE SYNTHASE"/>
    <property type="match status" value="1"/>
</dbReference>
<feature type="compositionally biased region" description="Low complexity" evidence="4">
    <location>
        <begin position="402"/>
        <end position="425"/>
    </location>
</feature>
<dbReference type="PROSITE" id="PS00444">
    <property type="entry name" value="POLYPRENYL_SYNTHASE_2"/>
    <property type="match status" value="1"/>
</dbReference>
<name>A0ABR4F3T6_9PEZI</name>
<dbReference type="Proteomes" id="UP001600888">
    <property type="component" value="Unassembled WGS sequence"/>
</dbReference>
<protein>
    <recommendedName>
        <fullName evidence="7">Geranylgeranyl pyrophosphate synthase</fullName>
    </recommendedName>
</protein>
<evidence type="ECO:0000313" key="6">
    <source>
        <dbReference type="Proteomes" id="UP001600888"/>
    </source>
</evidence>
<dbReference type="SUPFAM" id="SSF48576">
    <property type="entry name" value="Terpenoid synthases"/>
    <property type="match status" value="2"/>
</dbReference>
<keyword evidence="6" id="KW-1185">Reference proteome</keyword>
<comment type="caution">
    <text evidence="5">The sequence shown here is derived from an EMBL/GenBank/DDBJ whole genome shotgun (WGS) entry which is preliminary data.</text>
</comment>
<keyword evidence="2" id="KW-0479">Metal-binding</keyword>
<dbReference type="PANTHER" id="PTHR12001:SF72">
    <property type="entry name" value="THIJ_PFPI FAMILY PROTEIN (AFU_ORTHOLOGUE AFUA_3G01210)-RELATED"/>
    <property type="match status" value="1"/>
</dbReference>
<feature type="region of interest" description="Disordered" evidence="4">
    <location>
        <begin position="357"/>
        <end position="447"/>
    </location>
</feature>
<gene>
    <name evidence="5" type="ORF">FJTKL_02360</name>
</gene>
<dbReference type="PROSITE" id="PS00723">
    <property type="entry name" value="POLYPRENYL_SYNTHASE_1"/>
    <property type="match status" value="1"/>
</dbReference>
<dbReference type="InterPro" id="IPR033749">
    <property type="entry name" value="Polyprenyl_synt_CS"/>
</dbReference>
<dbReference type="Gene3D" id="1.10.600.10">
    <property type="entry name" value="Farnesyl Diphosphate Synthase"/>
    <property type="match status" value="2"/>
</dbReference>
<dbReference type="Pfam" id="PF19086">
    <property type="entry name" value="Terpene_syn_C_2"/>
    <property type="match status" value="1"/>
</dbReference>
<evidence type="ECO:0000256" key="4">
    <source>
        <dbReference type="SAM" id="MobiDB-lite"/>
    </source>
</evidence>
<dbReference type="InterPro" id="IPR008949">
    <property type="entry name" value="Isoprenoid_synthase_dom_sf"/>
</dbReference>
<evidence type="ECO:0000313" key="5">
    <source>
        <dbReference type="EMBL" id="KAL2289358.1"/>
    </source>
</evidence>
<evidence type="ECO:0000256" key="1">
    <source>
        <dbReference type="ARBA" id="ARBA00022679"/>
    </source>
</evidence>
<dbReference type="EMBL" id="JBAWTH010000013">
    <property type="protein sequence ID" value="KAL2289358.1"/>
    <property type="molecule type" value="Genomic_DNA"/>
</dbReference>
<dbReference type="SFLD" id="SFLDS00005">
    <property type="entry name" value="Isoprenoid_Synthase_Type_I"/>
    <property type="match status" value="1"/>
</dbReference>
<evidence type="ECO:0000256" key="3">
    <source>
        <dbReference type="ARBA" id="ARBA00022842"/>
    </source>
</evidence>
<keyword evidence="3" id="KW-0460">Magnesium</keyword>
<evidence type="ECO:0008006" key="7">
    <source>
        <dbReference type="Google" id="ProtNLM"/>
    </source>
</evidence>
<sequence>MLSENELYPYSVPVDREKVVRSGALTSLPVRIHRYDHLSDAGALCLTNDWRVTMKDGQDRKSNGSPCVVGNWGSFIWPESRPERLGLLCYLLDAGCFHDDACEEMSIAAAHEEHLDMEAAMDVDDNRALDSDSRSLKTKHLVSTAVLECMKVDREGAMRMLEAYRKKWLQIMETYNTEEINNVEDYFFARANNGGMGAYYAMLEFALGIIITDDEYEMMAEPITHVERCMLLTNDYWSWPRERKQAETQEAGKVFNIVWFLMKTDSCTEDEAVARVRELVYEEEQKWTAAKDRLYSRFPNLRPDLVKFLENLHTALAGNDYWSSQCYRHNDWTHIPELPGEDAPKLNELAGLGQSLVKEDPLPGTSAPVQKSIDVDSVRITPRKRSADTTSSDDTPSKAKGSTSSEDSASKDSISSASTPPSVSKRQALHPTNPYQSSAHDTGDFDSPALRDPIKYIRSMPSKNLRTQLIDCFNTWLNVPASAIPVIKEVIDCLHHSSLILDDIEDGSHLRRGFPATHVVYGECQAINSATFLYVQAVESVHAAARDNPEMMDVFLKHLRQLFNGQSWDLYWTYHRQCPTEEQYLEMVDQKTGAMLQLLVGLMQTAQGQQKQQLRKSGLLPGEALFKFTQLFGRFFQVRDDYMNLASVDYARQKGFAEDLDERKFSYMIVHMYQRYPEARDKVEGVFKTMKQGGLPQVAADTSKKYILSVLEESGSIAATKELLTRWHDEIMEEIGALEAHFGVDNGVLRLLVETLRV</sequence>
<keyword evidence="1" id="KW-0808">Transferase</keyword>
<organism evidence="5 6">
    <name type="scientific">Diaporthe vaccinii</name>
    <dbReference type="NCBI Taxonomy" id="105482"/>
    <lineage>
        <taxon>Eukaryota</taxon>
        <taxon>Fungi</taxon>
        <taxon>Dikarya</taxon>
        <taxon>Ascomycota</taxon>
        <taxon>Pezizomycotina</taxon>
        <taxon>Sordariomycetes</taxon>
        <taxon>Sordariomycetidae</taxon>
        <taxon>Diaporthales</taxon>
        <taxon>Diaporthaceae</taxon>
        <taxon>Diaporthe</taxon>
        <taxon>Diaporthe eres species complex</taxon>
    </lineage>
</organism>
<dbReference type="InterPro" id="IPR000092">
    <property type="entry name" value="Polyprenyl_synt"/>
</dbReference>
<accession>A0ABR4F3T6</accession>